<keyword evidence="1" id="KW-0812">Transmembrane</keyword>
<gene>
    <name evidence="2" type="ORF">FSB_LOCUS9618</name>
</gene>
<organism evidence="2">
    <name type="scientific">Fagus sylvatica</name>
    <name type="common">Beechnut</name>
    <dbReference type="NCBI Taxonomy" id="28930"/>
    <lineage>
        <taxon>Eukaryota</taxon>
        <taxon>Viridiplantae</taxon>
        <taxon>Streptophyta</taxon>
        <taxon>Embryophyta</taxon>
        <taxon>Tracheophyta</taxon>
        <taxon>Spermatophyta</taxon>
        <taxon>Magnoliopsida</taxon>
        <taxon>eudicotyledons</taxon>
        <taxon>Gunneridae</taxon>
        <taxon>Pentapetalae</taxon>
        <taxon>rosids</taxon>
        <taxon>fabids</taxon>
        <taxon>Fagales</taxon>
        <taxon>Fagaceae</taxon>
        <taxon>Fagus</taxon>
    </lineage>
</organism>
<keyword evidence="1" id="KW-0472">Membrane</keyword>
<evidence type="ECO:0000256" key="1">
    <source>
        <dbReference type="SAM" id="Phobius"/>
    </source>
</evidence>
<dbReference type="EMBL" id="OIVN01000535">
    <property type="protein sequence ID" value="SPC81736.1"/>
    <property type="molecule type" value="Genomic_DNA"/>
</dbReference>
<keyword evidence="1" id="KW-1133">Transmembrane helix</keyword>
<dbReference type="PANTHER" id="PTHR33429:SF23">
    <property type="entry name" value="OS02G0709350 PROTEIN"/>
    <property type="match status" value="1"/>
</dbReference>
<dbReference type="PANTHER" id="PTHR33429">
    <property type="entry name" value="OS02G0708000 PROTEIN-RELATED"/>
    <property type="match status" value="1"/>
</dbReference>
<proteinExistence type="predicted"/>
<protein>
    <submittedName>
        <fullName evidence="2">Uncharacterized protein</fullName>
    </submittedName>
</protein>
<reference evidence="2" key="1">
    <citation type="submission" date="2018-02" db="EMBL/GenBank/DDBJ databases">
        <authorList>
            <person name="Cohen D.B."/>
            <person name="Kent A.D."/>
        </authorList>
    </citation>
    <scope>NUCLEOTIDE SEQUENCE</scope>
</reference>
<name>A0A2N9ESG2_FAGSY</name>
<dbReference type="AlphaFoldDB" id="A0A2N9ESG2"/>
<accession>A0A2N9ESG2</accession>
<sequence>MLLLLQARLWQQSSLPTAQQQPDGGTLTNPEAVQNTSVWQSSGSIGPFFAVMSVLILLSILSSMLGKICTRETVSPLESIKGRGCLGWVKRKFRRCMPGGDVEVGIKMMAICKGRKNDGNVKDGEVQHPPQP</sequence>
<evidence type="ECO:0000313" key="2">
    <source>
        <dbReference type="EMBL" id="SPC81736.1"/>
    </source>
</evidence>
<feature type="transmembrane region" description="Helical" evidence="1">
    <location>
        <begin position="42"/>
        <end position="61"/>
    </location>
</feature>